<name>A0A7W9IEY8_9ACTN</name>
<evidence type="ECO:0000313" key="1">
    <source>
        <dbReference type="EMBL" id="MBB5819497.1"/>
    </source>
</evidence>
<gene>
    <name evidence="1" type="ORF">F4562_002559</name>
</gene>
<dbReference type="Proteomes" id="UP000540685">
    <property type="component" value="Unassembled WGS sequence"/>
</dbReference>
<reference evidence="1 2" key="1">
    <citation type="submission" date="2020-08" db="EMBL/GenBank/DDBJ databases">
        <title>Sequencing the genomes of 1000 actinobacteria strains.</title>
        <authorList>
            <person name="Klenk H.-P."/>
        </authorList>
    </citation>
    <scope>NUCLEOTIDE SEQUENCE [LARGE SCALE GENOMIC DNA]</scope>
    <source>
        <strain evidence="1 2">DSM 46887</strain>
    </source>
</reference>
<organism evidence="1 2">
    <name type="scientific">Streptosporangium becharense</name>
    <dbReference type="NCBI Taxonomy" id="1816182"/>
    <lineage>
        <taxon>Bacteria</taxon>
        <taxon>Bacillati</taxon>
        <taxon>Actinomycetota</taxon>
        <taxon>Actinomycetes</taxon>
        <taxon>Streptosporangiales</taxon>
        <taxon>Streptosporangiaceae</taxon>
        <taxon>Streptosporangium</taxon>
    </lineage>
</organism>
<sequence length="49" mass="5895">MEADKSERTPLWFPVKPFFKLLRATALALLRRWEALSRSGRRPRRPMRV</sequence>
<protein>
    <submittedName>
        <fullName evidence="1">Uncharacterized protein</fullName>
    </submittedName>
</protein>
<keyword evidence="2" id="KW-1185">Reference proteome</keyword>
<proteinExistence type="predicted"/>
<accession>A0A7W9IEY8</accession>
<evidence type="ECO:0000313" key="2">
    <source>
        <dbReference type="Proteomes" id="UP000540685"/>
    </source>
</evidence>
<dbReference type="AlphaFoldDB" id="A0A7W9IEY8"/>
<dbReference type="RefSeq" id="WP_184538418.1">
    <property type="nucleotide sequence ID" value="NZ_JACHMP010000001.1"/>
</dbReference>
<comment type="caution">
    <text evidence="1">The sequence shown here is derived from an EMBL/GenBank/DDBJ whole genome shotgun (WGS) entry which is preliminary data.</text>
</comment>
<dbReference type="EMBL" id="JACHMP010000001">
    <property type="protein sequence ID" value="MBB5819497.1"/>
    <property type="molecule type" value="Genomic_DNA"/>
</dbReference>